<organism evidence="1 2">
    <name type="scientific">uncultured phage cr13_1</name>
    <dbReference type="NCBI Taxonomy" id="2986396"/>
    <lineage>
        <taxon>Viruses</taxon>
        <taxon>Duplodnaviria</taxon>
        <taxon>Heunggongvirae</taxon>
        <taxon>Uroviricota</taxon>
        <taxon>Caudoviricetes</taxon>
        <taxon>Crassvirales</taxon>
        <taxon>Crevaviridae</taxon>
        <taxon>Doltivirinae</taxon>
        <taxon>Kingevirus</taxon>
        <taxon>Kingevirus communis</taxon>
    </lineage>
</organism>
<dbReference type="KEGG" id="vg:75690886"/>
<dbReference type="Proteomes" id="UP000827409">
    <property type="component" value="Segment"/>
</dbReference>
<sequence>MSNLKEALAQDFIFLHGDKKYSKEHQFIACERSRNETHVIVGYAYRWFSDAKTTISQYAIPISDWENTEKFITFNDYVKENLTTGEKYNLHNINYNLSIDAFFIEHLEDSMSTINERKHRKNPPYECCDEEVDYSDDDFMEIYD</sequence>
<evidence type="ECO:0000313" key="2">
    <source>
        <dbReference type="Proteomes" id="UP000827409"/>
    </source>
</evidence>
<name>A0AAE7V3E8_9CAUD</name>
<evidence type="ECO:0000313" key="1">
    <source>
        <dbReference type="EMBL" id="QWM90550.1"/>
    </source>
</evidence>
<dbReference type="EMBL" id="MZ130490">
    <property type="protein sequence ID" value="QWM90550.1"/>
    <property type="molecule type" value="Genomic_DNA"/>
</dbReference>
<keyword evidence="2" id="KW-1185">Reference proteome</keyword>
<proteinExistence type="predicted"/>
<dbReference type="RefSeq" id="YP_010360122.1">
    <property type="nucleotide sequence ID" value="NC_062780.1"/>
</dbReference>
<accession>A0AAE7V3E8</accession>
<protein>
    <submittedName>
        <fullName evidence="1">Uncharacterized protein</fullName>
    </submittedName>
</protein>
<reference evidence="1 2" key="1">
    <citation type="submission" date="2021-04" db="EMBL/GenBank/DDBJ databases">
        <authorList>
            <person name="Shkoporov A.N."/>
            <person name="Stockdale S.R."/>
            <person name="Guerin E."/>
            <person name="Ross R.P."/>
            <person name="Hill C."/>
        </authorList>
    </citation>
    <scope>NUCLEOTIDE SEQUENCE [LARGE SCALE GENOMIC DNA]</scope>
    <source>
        <strain evidence="2">cr13_1</strain>
    </source>
</reference>
<dbReference type="GeneID" id="75690886"/>
<gene>
    <name evidence="1" type="primary">gp_26690</name>
</gene>